<dbReference type="Proteomes" id="UP001321047">
    <property type="component" value="Unassembled WGS sequence"/>
</dbReference>
<sequence length="928" mass="101286">MTDTRYVCYIAATTAAAHSGATALEEAADGLSVEPLQSPFGDGAVPPAIEDALESADCLVFAETPTTAEGADLFDLLAYSDRTPVVLYSSASYGPGAAQSTDGIDGYVRQHGEGSFAHLADEIEWVCRRREAERDVTNAIPESQNGSRHPRKTITALHEMATEIVACRTEGRLFELAIETAEAVLGFDTCSFAIETDDDDSQLTVVASSSSLESGTLEGEKTDIEADEIPGILGRTYREGRSFLIEDATTEPDSKPYDDAYRSAISIPVGSVGVFQAISTECNAYDETDLELAKLLVAHVEETLGRIRLESALRRHRERLARLHEGATEIAAAKDETGVFEHALETAETVIELDICVLLSVDTTTDELVPRAYSETMDEAFAIRVPSDYGIVGDAYQSGESSRIDDVRTDESVEDDRGYRSALTVPIGDYGVFQAVSEETNAFDDDDQELLELLCAHIAEAIARSQAETELVDERDRLSALFKNIPDAAVQYELSGDTPTVKAVNDRFEAVFGFDESTVLEEDIDEFIVPEGFEDEAAQLNEALREGKTLRATTRRRTNTEVRDFLVNVVPLTLGERGVEGYAIYTDITDQKRRERALKAQNERLDEFASIVSHDLRNPLNVARGYLELYEETGDREHFEEVDDALARMGELIEKLLSLAKQGDVIDETEPVAIHDTTRRAWSVVNTGDARLKLERDGILEADRSRFEELLENLLRNAVLHGNPDGSPDDPTISVGAFESGFYVEDDGVGIPPERRETVFESGYTTADDGTGFGLSIVEQIADAHGWTVHITESETGGARFEFIGAAVEIVSEDDENTVSLEDGADDDSARPGHDDTATLEGDDPGSLESDTQDTEATIGSRNDIGSEVRGSQLEVGTMETQPYTTECEVKSGDNGHSDEAGDQTIDDLEQTLDEETEPDRGEDLGLE</sequence>
<feature type="domain" description="Histidine kinase" evidence="8">
    <location>
        <begin position="611"/>
        <end position="809"/>
    </location>
</feature>
<dbReference type="PANTHER" id="PTHR43711:SF1">
    <property type="entry name" value="HISTIDINE KINASE 1"/>
    <property type="match status" value="1"/>
</dbReference>
<dbReference type="RefSeq" id="WP_342807858.1">
    <property type="nucleotide sequence ID" value="NZ_JAOPJZ010000004.1"/>
</dbReference>
<dbReference type="InterPro" id="IPR003594">
    <property type="entry name" value="HATPase_dom"/>
</dbReference>
<feature type="compositionally biased region" description="Basic and acidic residues" evidence="7">
    <location>
        <begin position="828"/>
        <end position="837"/>
    </location>
</feature>
<dbReference type="AlphaFoldDB" id="A0AAP3E5P0"/>
<protein>
    <recommendedName>
        <fullName evidence="2">histidine kinase</fullName>
        <ecNumber evidence="2">2.7.13.3</ecNumber>
    </recommendedName>
</protein>
<evidence type="ECO:0000256" key="6">
    <source>
        <dbReference type="ARBA" id="ARBA00023012"/>
    </source>
</evidence>
<dbReference type="InterPro" id="IPR004358">
    <property type="entry name" value="Sig_transdc_His_kin-like_C"/>
</dbReference>
<evidence type="ECO:0000256" key="2">
    <source>
        <dbReference type="ARBA" id="ARBA00012438"/>
    </source>
</evidence>
<evidence type="ECO:0000259" key="8">
    <source>
        <dbReference type="PROSITE" id="PS50109"/>
    </source>
</evidence>
<dbReference type="InterPro" id="IPR003661">
    <property type="entry name" value="HisK_dim/P_dom"/>
</dbReference>
<dbReference type="InterPro" id="IPR003018">
    <property type="entry name" value="GAF"/>
</dbReference>
<comment type="catalytic activity">
    <reaction evidence="1">
        <text>ATP + protein L-histidine = ADP + protein N-phospho-L-histidine.</text>
        <dbReference type="EC" id="2.7.13.3"/>
    </reaction>
</comment>
<accession>A0AAP3E5P0</accession>
<organism evidence="10 11">
    <name type="scientific">Natronosalvus hydrolyticus</name>
    <dbReference type="NCBI Taxonomy" id="2979988"/>
    <lineage>
        <taxon>Archaea</taxon>
        <taxon>Methanobacteriati</taxon>
        <taxon>Methanobacteriota</taxon>
        <taxon>Stenosarchaea group</taxon>
        <taxon>Halobacteria</taxon>
        <taxon>Halobacteriales</taxon>
        <taxon>Natrialbaceae</taxon>
        <taxon>Natronosalvus</taxon>
    </lineage>
</organism>
<feature type="region of interest" description="Disordered" evidence="7">
    <location>
        <begin position="815"/>
        <end position="928"/>
    </location>
</feature>
<keyword evidence="11" id="KW-1185">Reference proteome</keyword>
<dbReference type="Gene3D" id="1.10.287.130">
    <property type="match status" value="1"/>
</dbReference>
<name>A0AAP3E5P0_9EURY</name>
<feature type="compositionally biased region" description="Basic and acidic residues" evidence="7">
    <location>
        <begin position="888"/>
        <end position="900"/>
    </location>
</feature>
<dbReference type="CDD" id="cd00082">
    <property type="entry name" value="HisKA"/>
    <property type="match status" value="1"/>
</dbReference>
<dbReference type="GO" id="GO:0000155">
    <property type="term" value="F:phosphorelay sensor kinase activity"/>
    <property type="evidence" value="ECO:0007669"/>
    <property type="project" value="InterPro"/>
</dbReference>
<evidence type="ECO:0000256" key="7">
    <source>
        <dbReference type="SAM" id="MobiDB-lite"/>
    </source>
</evidence>
<dbReference type="SUPFAM" id="SSF55785">
    <property type="entry name" value="PYP-like sensor domain (PAS domain)"/>
    <property type="match status" value="1"/>
</dbReference>
<dbReference type="NCBIfam" id="TIGR00229">
    <property type="entry name" value="sensory_box"/>
    <property type="match status" value="1"/>
</dbReference>
<evidence type="ECO:0000313" key="10">
    <source>
        <dbReference type="EMBL" id="MCU4751753.1"/>
    </source>
</evidence>
<dbReference type="Pfam" id="PF08448">
    <property type="entry name" value="PAS_4"/>
    <property type="match status" value="1"/>
</dbReference>
<dbReference type="InterPro" id="IPR000014">
    <property type="entry name" value="PAS"/>
</dbReference>
<feature type="compositionally biased region" description="Basic and acidic residues" evidence="7">
    <location>
        <begin position="919"/>
        <end position="928"/>
    </location>
</feature>
<feature type="domain" description="PAS" evidence="9">
    <location>
        <begin position="474"/>
        <end position="547"/>
    </location>
</feature>
<dbReference type="InterPro" id="IPR036097">
    <property type="entry name" value="HisK_dim/P_sf"/>
</dbReference>
<keyword evidence="5" id="KW-0418">Kinase</keyword>
<dbReference type="EC" id="2.7.13.3" evidence="2"/>
<dbReference type="EMBL" id="JAOPJZ010000004">
    <property type="protein sequence ID" value="MCU4751753.1"/>
    <property type="molecule type" value="Genomic_DNA"/>
</dbReference>
<proteinExistence type="predicted"/>
<dbReference type="InterPro" id="IPR036890">
    <property type="entry name" value="HATPase_C_sf"/>
</dbReference>
<dbReference type="SUPFAM" id="SSF47384">
    <property type="entry name" value="Homodimeric domain of signal transducing histidine kinase"/>
    <property type="match status" value="1"/>
</dbReference>
<dbReference type="Pfam" id="PF13185">
    <property type="entry name" value="GAF_2"/>
    <property type="match status" value="2"/>
</dbReference>
<reference evidence="10 11" key="1">
    <citation type="submission" date="2022-09" db="EMBL/GenBank/DDBJ databases">
        <title>Enrichment on poylsaccharides allowed isolation of novel metabolic and taxonomic groups of Haloarchaea.</title>
        <authorList>
            <person name="Sorokin D.Y."/>
            <person name="Elcheninov A.G."/>
            <person name="Khizhniak T.V."/>
            <person name="Kolganova T.V."/>
            <person name="Kublanov I.V."/>
        </authorList>
    </citation>
    <scope>NUCLEOTIDE SEQUENCE [LARGE SCALE GENOMIC DNA]</scope>
    <source>
        <strain evidence="10 11">AArc-curdl1</strain>
    </source>
</reference>
<dbReference type="Pfam" id="PF00512">
    <property type="entry name" value="HisKA"/>
    <property type="match status" value="1"/>
</dbReference>
<evidence type="ECO:0000256" key="4">
    <source>
        <dbReference type="ARBA" id="ARBA00022679"/>
    </source>
</evidence>
<dbReference type="Gene3D" id="3.30.565.10">
    <property type="entry name" value="Histidine kinase-like ATPase, C-terminal domain"/>
    <property type="match status" value="1"/>
</dbReference>
<evidence type="ECO:0000256" key="3">
    <source>
        <dbReference type="ARBA" id="ARBA00022553"/>
    </source>
</evidence>
<evidence type="ECO:0000256" key="5">
    <source>
        <dbReference type="ARBA" id="ARBA00022777"/>
    </source>
</evidence>
<feature type="compositionally biased region" description="Acidic residues" evidence="7">
    <location>
        <begin position="841"/>
        <end position="854"/>
    </location>
</feature>
<keyword evidence="4" id="KW-0808">Transferase</keyword>
<dbReference type="InterPro" id="IPR029016">
    <property type="entry name" value="GAF-like_dom_sf"/>
</dbReference>
<feature type="compositionally biased region" description="Acidic residues" evidence="7">
    <location>
        <begin position="901"/>
        <end position="918"/>
    </location>
</feature>
<evidence type="ECO:0000256" key="1">
    <source>
        <dbReference type="ARBA" id="ARBA00000085"/>
    </source>
</evidence>
<dbReference type="SUPFAM" id="SSF55781">
    <property type="entry name" value="GAF domain-like"/>
    <property type="match status" value="2"/>
</dbReference>
<dbReference type="InterPro" id="IPR035965">
    <property type="entry name" value="PAS-like_dom_sf"/>
</dbReference>
<dbReference type="InterPro" id="IPR005467">
    <property type="entry name" value="His_kinase_dom"/>
</dbReference>
<feature type="compositionally biased region" description="Acidic residues" evidence="7">
    <location>
        <begin position="815"/>
        <end position="827"/>
    </location>
</feature>
<dbReference type="InterPro" id="IPR013656">
    <property type="entry name" value="PAS_4"/>
</dbReference>
<evidence type="ECO:0000259" key="9">
    <source>
        <dbReference type="PROSITE" id="PS50112"/>
    </source>
</evidence>
<dbReference type="SMART" id="SM00387">
    <property type="entry name" value="HATPase_c"/>
    <property type="match status" value="1"/>
</dbReference>
<keyword evidence="3" id="KW-0597">Phosphoprotein</keyword>
<dbReference type="SUPFAM" id="SSF55874">
    <property type="entry name" value="ATPase domain of HSP90 chaperone/DNA topoisomerase II/histidine kinase"/>
    <property type="match status" value="1"/>
</dbReference>
<gene>
    <name evidence="10" type="ORF">OB919_07125</name>
</gene>
<dbReference type="PRINTS" id="PR00344">
    <property type="entry name" value="BCTRLSENSOR"/>
</dbReference>
<dbReference type="Gene3D" id="3.30.450.20">
    <property type="entry name" value="PAS domain"/>
    <property type="match status" value="1"/>
</dbReference>
<dbReference type="Pfam" id="PF02518">
    <property type="entry name" value="HATPase_c"/>
    <property type="match status" value="1"/>
</dbReference>
<dbReference type="PROSITE" id="PS50109">
    <property type="entry name" value="HIS_KIN"/>
    <property type="match status" value="1"/>
</dbReference>
<comment type="caution">
    <text evidence="10">The sequence shown here is derived from an EMBL/GenBank/DDBJ whole genome shotgun (WGS) entry which is preliminary data.</text>
</comment>
<dbReference type="CDD" id="cd00075">
    <property type="entry name" value="HATPase"/>
    <property type="match status" value="1"/>
</dbReference>
<dbReference type="PROSITE" id="PS50112">
    <property type="entry name" value="PAS"/>
    <property type="match status" value="1"/>
</dbReference>
<dbReference type="Gene3D" id="3.30.450.40">
    <property type="match status" value="2"/>
</dbReference>
<dbReference type="SMART" id="SM00388">
    <property type="entry name" value="HisKA"/>
    <property type="match status" value="1"/>
</dbReference>
<keyword evidence="6" id="KW-0902">Two-component regulatory system</keyword>
<evidence type="ECO:0000313" key="11">
    <source>
        <dbReference type="Proteomes" id="UP001321047"/>
    </source>
</evidence>
<dbReference type="PANTHER" id="PTHR43711">
    <property type="entry name" value="TWO-COMPONENT HISTIDINE KINASE"/>
    <property type="match status" value="1"/>
</dbReference>
<dbReference type="InterPro" id="IPR050736">
    <property type="entry name" value="Sensor_HK_Regulatory"/>
</dbReference>
<dbReference type="SMART" id="SM00065">
    <property type="entry name" value="GAF"/>
    <property type="match status" value="2"/>
</dbReference>